<dbReference type="EMBL" id="CP017886">
    <property type="protein sequence ID" value="APC18544.1"/>
    <property type="molecule type" value="Genomic_DNA"/>
</dbReference>
<evidence type="ECO:0000313" key="1">
    <source>
        <dbReference type="EMBL" id="APC18544.1"/>
    </source>
</evidence>
<protein>
    <recommendedName>
        <fullName evidence="3">Phage tail assembly protein</fullName>
    </recommendedName>
</protein>
<dbReference type="Pfam" id="PF10109">
    <property type="entry name" value="Phage_TAC_7"/>
    <property type="match status" value="1"/>
</dbReference>
<dbReference type="AlphaFoldDB" id="A0A1J0ERT0"/>
<reference evidence="2" key="1">
    <citation type="submission" date="2016-10" db="EMBL/GenBank/DDBJ databases">
        <title>Pseudomonas frederiksbergensis ERGS4:02 complete genome.</title>
        <authorList>
            <person name="Kumar R."/>
            <person name="Acharya V."/>
            <person name="Singh D."/>
        </authorList>
    </citation>
    <scope>NUCLEOTIDE SEQUENCE [LARGE SCALE GENOMIC DNA]</scope>
    <source>
        <strain evidence="2">ERGS4:02</strain>
    </source>
</reference>
<dbReference type="GeneID" id="46911264"/>
<dbReference type="RefSeq" id="WP_071554812.1">
    <property type="nucleotide sequence ID" value="NZ_CP017886.1"/>
</dbReference>
<accession>A0A1J0ERT0</accession>
<organism evidence="1 2">
    <name type="scientific">Pseudomonas frederiksbergensis</name>
    <dbReference type="NCBI Taxonomy" id="104087"/>
    <lineage>
        <taxon>Bacteria</taxon>
        <taxon>Pseudomonadati</taxon>
        <taxon>Pseudomonadota</taxon>
        <taxon>Gammaproteobacteria</taxon>
        <taxon>Pseudomonadales</taxon>
        <taxon>Pseudomonadaceae</taxon>
        <taxon>Pseudomonas</taxon>
    </lineage>
</organism>
<sequence>MADKLSFILKFPFKTAAGVQLDSMTIKRLKRKDISAAQAATKDEGVLEDMLCAKMLGITLEDLGEFDIADSKLATEVLREMSNGRDIAAVLGRSAVASAEVAAIGNSPA</sequence>
<gene>
    <name evidence="1" type="ORF">BLL42_23565</name>
</gene>
<dbReference type="OrthoDB" id="6902569at2"/>
<proteinExistence type="predicted"/>
<evidence type="ECO:0000313" key="2">
    <source>
        <dbReference type="Proteomes" id="UP000182567"/>
    </source>
</evidence>
<dbReference type="Proteomes" id="UP000182567">
    <property type="component" value="Chromosome"/>
</dbReference>
<dbReference type="InterPro" id="IPR019289">
    <property type="entry name" value="Phage_tail_E/E"/>
</dbReference>
<name>A0A1J0ERT0_9PSED</name>
<evidence type="ECO:0008006" key="3">
    <source>
        <dbReference type="Google" id="ProtNLM"/>
    </source>
</evidence>